<dbReference type="EMBL" id="JARIHO010000035">
    <property type="protein sequence ID" value="KAJ7331412.1"/>
    <property type="molecule type" value="Genomic_DNA"/>
</dbReference>
<feature type="transmembrane region" description="Helical" evidence="1">
    <location>
        <begin position="91"/>
        <end position="113"/>
    </location>
</feature>
<sequence length="129" mass="14401">SPLAPTYHEALSPPPGSIRLGGKQLRRGQQLLHLRAPDCRPCRVATLNAMQGAGMKILRTWVTGVGAGQKASNISTTSSWKRMVSGSYDDIVLSLIDQLMVFLPVLLLFPIFFRSFNNEWLKFVVYARR</sequence>
<name>A0AAD6ZNX6_9AGAR</name>
<evidence type="ECO:0000256" key="1">
    <source>
        <dbReference type="SAM" id="Phobius"/>
    </source>
</evidence>
<gene>
    <name evidence="2" type="ORF">DFH08DRAFT_308190</name>
</gene>
<proteinExistence type="predicted"/>
<evidence type="ECO:0000313" key="3">
    <source>
        <dbReference type="Proteomes" id="UP001218218"/>
    </source>
</evidence>
<keyword evidence="1" id="KW-0472">Membrane</keyword>
<feature type="non-terminal residue" evidence="2">
    <location>
        <position position="1"/>
    </location>
</feature>
<keyword evidence="1" id="KW-0812">Transmembrane</keyword>
<protein>
    <submittedName>
        <fullName evidence="2">Uncharacterized protein</fullName>
    </submittedName>
</protein>
<evidence type="ECO:0000313" key="2">
    <source>
        <dbReference type="EMBL" id="KAJ7331412.1"/>
    </source>
</evidence>
<dbReference type="Proteomes" id="UP001218218">
    <property type="component" value="Unassembled WGS sequence"/>
</dbReference>
<comment type="caution">
    <text evidence="2">The sequence shown here is derived from an EMBL/GenBank/DDBJ whole genome shotgun (WGS) entry which is preliminary data.</text>
</comment>
<keyword evidence="1" id="KW-1133">Transmembrane helix</keyword>
<reference evidence="2" key="1">
    <citation type="submission" date="2023-03" db="EMBL/GenBank/DDBJ databases">
        <title>Massive genome expansion in bonnet fungi (Mycena s.s.) driven by repeated elements and novel gene families across ecological guilds.</title>
        <authorList>
            <consortium name="Lawrence Berkeley National Laboratory"/>
            <person name="Harder C.B."/>
            <person name="Miyauchi S."/>
            <person name="Viragh M."/>
            <person name="Kuo A."/>
            <person name="Thoen E."/>
            <person name="Andreopoulos B."/>
            <person name="Lu D."/>
            <person name="Skrede I."/>
            <person name="Drula E."/>
            <person name="Henrissat B."/>
            <person name="Morin E."/>
            <person name="Kohler A."/>
            <person name="Barry K."/>
            <person name="LaButti K."/>
            <person name="Morin E."/>
            <person name="Salamov A."/>
            <person name="Lipzen A."/>
            <person name="Mereny Z."/>
            <person name="Hegedus B."/>
            <person name="Baldrian P."/>
            <person name="Stursova M."/>
            <person name="Weitz H."/>
            <person name="Taylor A."/>
            <person name="Grigoriev I.V."/>
            <person name="Nagy L.G."/>
            <person name="Martin F."/>
            <person name="Kauserud H."/>
        </authorList>
    </citation>
    <scope>NUCLEOTIDE SEQUENCE</scope>
    <source>
        <strain evidence="2">CBHHK002</strain>
    </source>
</reference>
<accession>A0AAD6ZNX6</accession>
<organism evidence="2 3">
    <name type="scientific">Mycena albidolilacea</name>
    <dbReference type="NCBI Taxonomy" id="1033008"/>
    <lineage>
        <taxon>Eukaryota</taxon>
        <taxon>Fungi</taxon>
        <taxon>Dikarya</taxon>
        <taxon>Basidiomycota</taxon>
        <taxon>Agaricomycotina</taxon>
        <taxon>Agaricomycetes</taxon>
        <taxon>Agaricomycetidae</taxon>
        <taxon>Agaricales</taxon>
        <taxon>Marasmiineae</taxon>
        <taxon>Mycenaceae</taxon>
        <taxon>Mycena</taxon>
    </lineage>
</organism>
<dbReference type="AlphaFoldDB" id="A0AAD6ZNX6"/>
<feature type="non-terminal residue" evidence="2">
    <location>
        <position position="129"/>
    </location>
</feature>
<keyword evidence="3" id="KW-1185">Reference proteome</keyword>